<dbReference type="GO" id="GO:0004792">
    <property type="term" value="F:thiosulfate-cyanide sulfurtransferase activity"/>
    <property type="evidence" value="ECO:0007669"/>
    <property type="project" value="InterPro"/>
</dbReference>
<dbReference type="InterPro" id="IPR001763">
    <property type="entry name" value="Rhodanese-like_dom"/>
</dbReference>
<dbReference type="Gene3D" id="3.40.250.10">
    <property type="entry name" value="Rhodanese-like domain"/>
    <property type="match status" value="1"/>
</dbReference>
<accession>A0A238VAA3</accession>
<feature type="domain" description="Rhodanese" evidence="2">
    <location>
        <begin position="56"/>
        <end position="143"/>
    </location>
</feature>
<dbReference type="RefSeq" id="WP_089331451.1">
    <property type="nucleotide sequence ID" value="NZ_FZNS01000001.1"/>
</dbReference>
<dbReference type="InterPro" id="IPR036873">
    <property type="entry name" value="Rhodanese-like_dom_sf"/>
</dbReference>
<reference evidence="4" key="1">
    <citation type="submission" date="2017-06" db="EMBL/GenBank/DDBJ databases">
        <authorList>
            <person name="Varghese N."/>
            <person name="Submissions S."/>
        </authorList>
    </citation>
    <scope>NUCLEOTIDE SEQUENCE [LARGE SCALE GENOMIC DNA]</scope>
    <source>
        <strain evidence="4">DSM 28041</strain>
    </source>
</reference>
<dbReference type="CDD" id="cd00158">
    <property type="entry name" value="RHOD"/>
    <property type="match status" value="1"/>
</dbReference>
<evidence type="ECO:0000313" key="4">
    <source>
        <dbReference type="Proteomes" id="UP000198310"/>
    </source>
</evidence>
<gene>
    <name evidence="3" type="ORF">SAMN06269173_101345</name>
</gene>
<keyword evidence="4" id="KW-1185">Reference proteome</keyword>
<dbReference type="EMBL" id="FZNS01000001">
    <property type="protein sequence ID" value="SNR31166.1"/>
    <property type="molecule type" value="Genomic_DNA"/>
</dbReference>
<keyword evidence="1" id="KW-0732">Signal</keyword>
<organism evidence="3 4">
    <name type="scientific">Hymenobacter mucosus</name>
    <dbReference type="NCBI Taxonomy" id="1411120"/>
    <lineage>
        <taxon>Bacteria</taxon>
        <taxon>Pseudomonadati</taxon>
        <taxon>Bacteroidota</taxon>
        <taxon>Cytophagia</taxon>
        <taxon>Cytophagales</taxon>
        <taxon>Hymenobacteraceae</taxon>
        <taxon>Hymenobacter</taxon>
    </lineage>
</organism>
<sequence>MLTSFRMVFRLLFGAGILLAPLSTLAQTTAPAVPTATSTPPTVPIVAVEEVKKALLQPGAVLLDVRTPEEYAAGHLPGAQNLNFRAADFSTLVAQLDPKVSYIIYCASGNRSSKTILLMQDKGFEQLINAGAYTTLLKGGVKK</sequence>
<dbReference type="PROSITE" id="PS00380">
    <property type="entry name" value="RHODANESE_1"/>
    <property type="match status" value="1"/>
</dbReference>
<dbReference type="SMART" id="SM00450">
    <property type="entry name" value="RHOD"/>
    <property type="match status" value="1"/>
</dbReference>
<dbReference type="PANTHER" id="PTHR43031:SF1">
    <property type="entry name" value="PYRIDINE NUCLEOTIDE-DISULPHIDE OXIDOREDUCTASE"/>
    <property type="match status" value="1"/>
</dbReference>
<dbReference type="InterPro" id="IPR050229">
    <property type="entry name" value="GlpE_sulfurtransferase"/>
</dbReference>
<dbReference type="AlphaFoldDB" id="A0A238VAA3"/>
<dbReference type="SUPFAM" id="SSF52821">
    <property type="entry name" value="Rhodanese/Cell cycle control phosphatase"/>
    <property type="match status" value="1"/>
</dbReference>
<protein>
    <submittedName>
        <fullName evidence="3">Rhodanese-related sulfurtransferase</fullName>
    </submittedName>
</protein>
<name>A0A238VAA3_9BACT</name>
<feature type="signal peptide" evidence="1">
    <location>
        <begin position="1"/>
        <end position="26"/>
    </location>
</feature>
<evidence type="ECO:0000259" key="2">
    <source>
        <dbReference type="PROSITE" id="PS50206"/>
    </source>
</evidence>
<evidence type="ECO:0000256" key="1">
    <source>
        <dbReference type="SAM" id="SignalP"/>
    </source>
</evidence>
<evidence type="ECO:0000313" key="3">
    <source>
        <dbReference type="EMBL" id="SNR31166.1"/>
    </source>
</evidence>
<feature type="chain" id="PRO_5012602035" evidence="1">
    <location>
        <begin position="27"/>
        <end position="143"/>
    </location>
</feature>
<dbReference type="PROSITE" id="PS50206">
    <property type="entry name" value="RHODANESE_3"/>
    <property type="match status" value="1"/>
</dbReference>
<keyword evidence="3" id="KW-0808">Transferase</keyword>
<dbReference type="InterPro" id="IPR001307">
    <property type="entry name" value="Thiosulphate_STrfase_CS"/>
</dbReference>
<dbReference type="Proteomes" id="UP000198310">
    <property type="component" value="Unassembled WGS sequence"/>
</dbReference>
<proteinExistence type="predicted"/>
<dbReference type="PANTHER" id="PTHR43031">
    <property type="entry name" value="FAD-DEPENDENT OXIDOREDUCTASE"/>
    <property type="match status" value="1"/>
</dbReference>
<dbReference type="Pfam" id="PF00581">
    <property type="entry name" value="Rhodanese"/>
    <property type="match status" value="1"/>
</dbReference>